<dbReference type="PANTHER" id="PTHR42905:SF16">
    <property type="entry name" value="CARBOXYPHOSPHONOENOLPYRUVATE PHOSPHONOMUTASE-LIKE PROTEIN (AFU_ORTHOLOGUE AFUA_5G07230)"/>
    <property type="match status" value="1"/>
</dbReference>
<accession>A0A561BZX1</accession>
<evidence type="ECO:0000313" key="1">
    <source>
        <dbReference type="EMBL" id="TWD84411.1"/>
    </source>
</evidence>
<dbReference type="InterPro" id="IPR015813">
    <property type="entry name" value="Pyrv/PenolPyrv_kinase-like_dom"/>
</dbReference>
<dbReference type="GO" id="GO:0016829">
    <property type="term" value="F:lyase activity"/>
    <property type="evidence" value="ECO:0007669"/>
    <property type="project" value="UniProtKB-KW"/>
</dbReference>
<reference evidence="1 2" key="1">
    <citation type="submission" date="2019-06" db="EMBL/GenBank/DDBJ databases">
        <title>Sequencing the genomes of 1000 actinobacteria strains.</title>
        <authorList>
            <person name="Klenk H.-P."/>
        </authorList>
    </citation>
    <scope>NUCLEOTIDE SEQUENCE [LARGE SCALE GENOMIC DNA]</scope>
    <source>
        <strain evidence="1 2">DSM 24683</strain>
    </source>
</reference>
<dbReference type="AlphaFoldDB" id="A0A561BZX1"/>
<dbReference type="Proteomes" id="UP000318380">
    <property type="component" value="Unassembled WGS sequence"/>
</dbReference>
<keyword evidence="1" id="KW-0456">Lyase</keyword>
<dbReference type="CDD" id="cd00377">
    <property type="entry name" value="ICL_PEPM"/>
    <property type="match status" value="1"/>
</dbReference>
<protein>
    <submittedName>
        <fullName evidence="1">2-methylisocitrate lyase-like PEP mutase family enzyme</fullName>
    </submittedName>
</protein>
<name>A0A561BZX1_9ACTN</name>
<gene>
    <name evidence="1" type="ORF">FB561_5598</name>
</gene>
<dbReference type="PANTHER" id="PTHR42905">
    <property type="entry name" value="PHOSPHOENOLPYRUVATE CARBOXYLASE"/>
    <property type="match status" value="1"/>
</dbReference>
<dbReference type="InterPro" id="IPR040442">
    <property type="entry name" value="Pyrv_kinase-like_dom_sf"/>
</dbReference>
<dbReference type="EMBL" id="VIVK01000001">
    <property type="protein sequence ID" value="TWD84411.1"/>
    <property type="molecule type" value="Genomic_DNA"/>
</dbReference>
<proteinExistence type="predicted"/>
<evidence type="ECO:0000313" key="2">
    <source>
        <dbReference type="Proteomes" id="UP000318380"/>
    </source>
</evidence>
<comment type="caution">
    <text evidence="1">The sequence shown here is derived from an EMBL/GenBank/DDBJ whole genome shotgun (WGS) entry which is preliminary data.</text>
</comment>
<keyword evidence="2" id="KW-1185">Reference proteome</keyword>
<dbReference type="InterPro" id="IPR039556">
    <property type="entry name" value="ICL/PEPM"/>
</dbReference>
<dbReference type="Gene3D" id="6.10.250.2750">
    <property type="match status" value="1"/>
</dbReference>
<dbReference type="Pfam" id="PF13714">
    <property type="entry name" value="PEP_mutase"/>
    <property type="match status" value="1"/>
</dbReference>
<dbReference type="Gene3D" id="3.20.20.60">
    <property type="entry name" value="Phosphoenolpyruvate-binding domains"/>
    <property type="match status" value="1"/>
</dbReference>
<sequence length="270" mass="28320">MSTFRSLHSESFVMPNAWDAGSAIVLAEAGFPAIATTSAGIAFSRGLGDHTLPDGAPALSREAMFERVAEITAASPVPVNGDLEDGYGPSPEEVATTIRLALDAGLAGGNIEDFDGRALYAEELAVERIAAARQAGGEHFVLTARIDGHLLPRPTGLADSIRRANRYREAGADCLYVPGVNDLADLRTLVREIDGPLNVVLGLGASSLTVPDVFDAGVTRISLGGSIARAALGLVRQAAQELLTTGTLGFAERQIPQAELNQLFARYRPS</sequence>
<dbReference type="OrthoDB" id="9780430at2"/>
<dbReference type="SUPFAM" id="SSF51621">
    <property type="entry name" value="Phosphoenolpyruvate/pyruvate domain"/>
    <property type="match status" value="1"/>
</dbReference>
<dbReference type="RefSeq" id="WP_145811692.1">
    <property type="nucleotide sequence ID" value="NZ_VIVK01000001.1"/>
</dbReference>
<organism evidence="1 2">
    <name type="scientific">Kribbella amoyensis</name>
    <dbReference type="NCBI Taxonomy" id="996641"/>
    <lineage>
        <taxon>Bacteria</taxon>
        <taxon>Bacillati</taxon>
        <taxon>Actinomycetota</taxon>
        <taxon>Actinomycetes</taxon>
        <taxon>Propionibacteriales</taxon>
        <taxon>Kribbellaceae</taxon>
        <taxon>Kribbella</taxon>
    </lineage>
</organism>